<evidence type="ECO:0000313" key="3">
    <source>
        <dbReference type="RefSeq" id="XP_052738830.1"/>
    </source>
</evidence>
<organism evidence="2 3">
    <name type="scientific">Bicyclus anynana</name>
    <name type="common">Squinting bush brown butterfly</name>
    <dbReference type="NCBI Taxonomy" id="110368"/>
    <lineage>
        <taxon>Eukaryota</taxon>
        <taxon>Metazoa</taxon>
        <taxon>Ecdysozoa</taxon>
        <taxon>Arthropoda</taxon>
        <taxon>Hexapoda</taxon>
        <taxon>Insecta</taxon>
        <taxon>Pterygota</taxon>
        <taxon>Neoptera</taxon>
        <taxon>Endopterygota</taxon>
        <taxon>Lepidoptera</taxon>
        <taxon>Glossata</taxon>
        <taxon>Ditrysia</taxon>
        <taxon>Papilionoidea</taxon>
        <taxon>Nymphalidae</taxon>
        <taxon>Satyrinae</taxon>
        <taxon>Satyrini</taxon>
        <taxon>Mycalesina</taxon>
        <taxon>Bicyclus</taxon>
    </lineage>
</organism>
<dbReference type="Proteomes" id="UP001652582">
    <property type="component" value="Chromosome 8"/>
</dbReference>
<dbReference type="RefSeq" id="XP_052738830.1">
    <property type="nucleotide sequence ID" value="XM_052882870.1"/>
</dbReference>
<evidence type="ECO:0000256" key="1">
    <source>
        <dbReference type="SAM" id="MobiDB-lite"/>
    </source>
</evidence>
<keyword evidence="2" id="KW-1185">Reference proteome</keyword>
<gene>
    <name evidence="3" type="primary">LOC112056732</name>
</gene>
<name>A0ABM3LID6_BICAN</name>
<feature type="region of interest" description="Disordered" evidence="1">
    <location>
        <begin position="79"/>
        <end position="128"/>
    </location>
</feature>
<reference evidence="3" key="1">
    <citation type="submission" date="2025-08" db="UniProtKB">
        <authorList>
            <consortium name="RefSeq"/>
        </authorList>
    </citation>
    <scope>IDENTIFICATION</scope>
</reference>
<proteinExistence type="predicted"/>
<accession>A0ABM3LID6</accession>
<protein>
    <submittedName>
        <fullName evidence="3">Uncharacterized protein LOC112056732</fullName>
    </submittedName>
</protein>
<evidence type="ECO:0000313" key="2">
    <source>
        <dbReference type="Proteomes" id="UP001652582"/>
    </source>
</evidence>
<feature type="compositionally biased region" description="Basic residues" evidence="1">
    <location>
        <begin position="94"/>
        <end position="106"/>
    </location>
</feature>
<dbReference type="GeneID" id="112056732"/>
<sequence>MAGGLMAQDLLKKILQIALSKEEERAVRNTLGQVGLRGEYIEMYNEMLKASQDSAGSIETMMKLDLRLTLEDLRVRSIAGHRRSNRMSSSTNNRRVRSQALRRRKLNSQGLKSHNEHSRHSIINRLMK</sequence>